<dbReference type="InterPro" id="IPR038731">
    <property type="entry name" value="RgtA/B/C-like"/>
</dbReference>
<evidence type="ECO:0000256" key="4">
    <source>
        <dbReference type="ARBA" id="ARBA00022679"/>
    </source>
</evidence>
<evidence type="ECO:0000313" key="10">
    <source>
        <dbReference type="EMBL" id="RIV44110.1"/>
    </source>
</evidence>
<feature type="transmembrane region" description="Helical" evidence="8">
    <location>
        <begin position="102"/>
        <end position="135"/>
    </location>
</feature>
<evidence type="ECO:0000259" key="9">
    <source>
        <dbReference type="Pfam" id="PF13231"/>
    </source>
</evidence>
<feature type="transmembrane region" description="Helical" evidence="8">
    <location>
        <begin position="263"/>
        <end position="280"/>
    </location>
</feature>
<feature type="transmembrane region" description="Helical" evidence="8">
    <location>
        <begin position="69"/>
        <end position="90"/>
    </location>
</feature>
<dbReference type="GO" id="GO:0009103">
    <property type="term" value="P:lipopolysaccharide biosynthetic process"/>
    <property type="evidence" value="ECO:0007669"/>
    <property type="project" value="UniProtKB-ARBA"/>
</dbReference>
<evidence type="ECO:0000256" key="5">
    <source>
        <dbReference type="ARBA" id="ARBA00022692"/>
    </source>
</evidence>
<keyword evidence="7 8" id="KW-0472">Membrane</keyword>
<name>A0A3A1NJA5_9FLAO</name>
<organism evidence="10 12">
    <name type="scientific">Flagellimonas pelagia</name>
    <dbReference type="NCBI Taxonomy" id="2306998"/>
    <lineage>
        <taxon>Bacteria</taxon>
        <taxon>Pseudomonadati</taxon>
        <taxon>Bacteroidota</taxon>
        <taxon>Flavobacteriia</taxon>
        <taxon>Flavobacteriales</taxon>
        <taxon>Flavobacteriaceae</taxon>
        <taxon>Flagellimonas</taxon>
    </lineage>
</organism>
<evidence type="ECO:0000256" key="8">
    <source>
        <dbReference type="SAM" id="Phobius"/>
    </source>
</evidence>
<feature type="transmembrane region" description="Helical" evidence="8">
    <location>
        <begin position="232"/>
        <end position="251"/>
    </location>
</feature>
<dbReference type="EMBL" id="QXFI01000026">
    <property type="protein sequence ID" value="RIV44110.1"/>
    <property type="molecule type" value="Genomic_DNA"/>
</dbReference>
<comment type="caution">
    <text evidence="10">The sequence shown here is derived from an EMBL/GenBank/DDBJ whole genome shotgun (WGS) entry which is preliminary data.</text>
</comment>
<dbReference type="RefSeq" id="WP_119647804.1">
    <property type="nucleotide sequence ID" value="NZ_QXFI01000026.1"/>
</dbReference>
<evidence type="ECO:0000256" key="7">
    <source>
        <dbReference type="ARBA" id="ARBA00023136"/>
    </source>
</evidence>
<keyword evidence="2" id="KW-1003">Cell membrane</keyword>
<dbReference type="InterPro" id="IPR050297">
    <property type="entry name" value="LipidA_mod_glycosyltrf_83"/>
</dbReference>
<evidence type="ECO:0000256" key="3">
    <source>
        <dbReference type="ARBA" id="ARBA00022676"/>
    </source>
</evidence>
<protein>
    <submittedName>
        <fullName evidence="10">4-amino-4-deoxy-L-arabinose transferase</fullName>
    </submittedName>
</protein>
<dbReference type="AlphaFoldDB" id="A0A3A1NJA5"/>
<dbReference type="PANTHER" id="PTHR33908:SF11">
    <property type="entry name" value="MEMBRANE PROTEIN"/>
    <property type="match status" value="1"/>
</dbReference>
<dbReference type="GO" id="GO:0016763">
    <property type="term" value="F:pentosyltransferase activity"/>
    <property type="evidence" value="ECO:0007669"/>
    <property type="project" value="TreeGrafter"/>
</dbReference>
<keyword evidence="5 8" id="KW-0812">Transmembrane</keyword>
<gene>
    <name evidence="10" type="ORF">D2V05_11505</name>
    <name evidence="11" type="ORF">FQ017_11395</name>
</gene>
<dbReference type="Proteomes" id="UP000266691">
    <property type="component" value="Unassembled WGS sequence"/>
</dbReference>
<reference evidence="11 13" key="2">
    <citation type="submission" date="2019-07" db="EMBL/GenBank/DDBJ databases">
        <title>Draft genome of two Muricauda strains isolated from deep sea.</title>
        <authorList>
            <person name="Sun C."/>
        </authorList>
    </citation>
    <scope>NUCLEOTIDE SEQUENCE [LARGE SCALE GENOMIC DNA]</scope>
    <source>
        <strain evidence="11 13">72</strain>
    </source>
</reference>
<reference evidence="10 12" key="1">
    <citation type="submission" date="2018-08" db="EMBL/GenBank/DDBJ databases">
        <title>Proposal of Muricauda 72 sp.nov. and Muricauda NH166 sp.nov., isolated from seawater.</title>
        <authorList>
            <person name="Cheng H."/>
            <person name="Wu Y.-H."/>
            <person name="Guo L.-L."/>
            <person name="Xu X.-W."/>
        </authorList>
    </citation>
    <scope>NUCLEOTIDE SEQUENCE [LARGE SCALE GENOMIC DNA]</scope>
    <source>
        <strain evidence="10 12">72</strain>
    </source>
</reference>
<keyword evidence="3" id="KW-0328">Glycosyltransferase</keyword>
<dbReference type="SUPFAM" id="SSF117070">
    <property type="entry name" value="LEA14-like"/>
    <property type="match status" value="1"/>
</dbReference>
<feature type="transmembrane region" description="Helical" evidence="8">
    <location>
        <begin position="185"/>
        <end position="204"/>
    </location>
</feature>
<keyword evidence="13" id="KW-1185">Reference proteome</keyword>
<dbReference type="OrthoDB" id="9813729at2"/>
<evidence type="ECO:0000256" key="6">
    <source>
        <dbReference type="ARBA" id="ARBA00022989"/>
    </source>
</evidence>
<dbReference type="Pfam" id="PF13231">
    <property type="entry name" value="PMT_2"/>
    <property type="match status" value="1"/>
</dbReference>
<comment type="subcellular location">
    <subcellularLocation>
        <location evidence="1">Cell membrane</location>
        <topology evidence="1">Multi-pass membrane protein</topology>
    </subcellularLocation>
</comment>
<accession>A0A3A1NJA5</accession>
<feature type="transmembrane region" description="Helical" evidence="8">
    <location>
        <begin position="147"/>
        <end position="173"/>
    </location>
</feature>
<evidence type="ECO:0000313" key="11">
    <source>
        <dbReference type="EMBL" id="TXJ94019.1"/>
    </source>
</evidence>
<evidence type="ECO:0000256" key="2">
    <source>
        <dbReference type="ARBA" id="ARBA00022475"/>
    </source>
</evidence>
<dbReference type="GO" id="GO:0005886">
    <property type="term" value="C:plasma membrane"/>
    <property type="evidence" value="ECO:0007669"/>
    <property type="project" value="UniProtKB-SubCell"/>
</dbReference>
<keyword evidence="6 8" id="KW-1133">Transmembrane helix</keyword>
<dbReference type="PANTHER" id="PTHR33908">
    <property type="entry name" value="MANNOSYLTRANSFERASE YKCB-RELATED"/>
    <property type="match status" value="1"/>
</dbReference>
<evidence type="ECO:0000256" key="1">
    <source>
        <dbReference type="ARBA" id="ARBA00004651"/>
    </source>
</evidence>
<sequence>MSQKFPKLFLVLLAILFVLNLIQASVTELIYDEAYYWYYAQNMAWGYFDHPPMVAFLIKLSSFLFDGELGVRFMSCVLSVGTYVILWDLIDNPKKKDYVVHFFLLVFSFTLMNAYGFLTLPDTPLLFFTALFLWLYKRFLKDTSLPTTLLLGLVMAALMYSKYHAVLVILFVFLSNIKLIANKKAWLAVVLALVCYIPHFVWLYQNDFVSITFHLYERPNQAYSFDGFTLGYFLNLIVIIGLLFYWVYGALFKFRTTDKFSKALVYLVYGIIIFFFISSFNRRVQAQWAIAITIPLVVIAFNYMLDNAKSRKWMYRIGLFSLILLLYARVWLVYQPLFPVLYETHGNKEWVNELHEKAGDVPVVFENSYRRAPMYEFYSGIPAISLNNFMYRKNQYSIDGSEEKVRGKKVLYVTKYRNSGDISYMHLDSTIFHGTFIENFQSYRNIKCFVDKSETGTAYGLKVYNPYPFDIPLEQLKYTISYSNAYKQVEQMLPLKVKAEEFQGALLKSKDTLYYSFELPLTKMENPVYFRIGISENGLPPGLNGQPFKIRE</sequence>
<keyword evidence="4 10" id="KW-0808">Transferase</keyword>
<feature type="transmembrane region" description="Helical" evidence="8">
    <location>
        <begin position="317"/>
        <end position="334"/>
    </location>
</feature>
<dbReference type="Proteomes" id="UP000321621">
    <property type="component" value="Unassembled WGS sequence"/>
</dbReference>
<proteinExistence type="predicted"/>
<feature type="domain" description="Glycosyltransferase RgtA/B/C/D-like" evidence="9">
    <location>
        <begin position="49"/>
        <end position="202"/>
    </location>
</feature>
<dbReference type="EMBL" id="VNWK01000026">
    <property type="protein sequence ID" value="TXJ94019.1"/>
    <property type="molecule type" value="Genomic_DNA"/>
</dbReference>
<feature type="transmembrane region" description="Helical" evidence="8">
    <location>
        <begin position="286"/>
        <end position="305"/>
    </location>
</feature>
<evidence type="ECO:0000313" key="12">
    <source>
        <dbReference type="Proteomes" id="UP000266691"/>
    </source>
</evidence>
<evidence type="ECO:0000313" key="13">
    <source>
        <dbReference type="Proteomes" id="UP000321621"/>
    </source>
</evidence>